<dbReference type="Proteomes" id="UP000000582">
    <property type="component" value="Chromosome"/>
</dbReference>
<reference evidence="2" key="1">
    <citation type="journal article" date="2003" name="Appl. Microbiol. Biotechnol.">
        <title>The Corynebacterium glutamicum genome: features and impacts on biotechnological processes.</title>
        <authorList>
            <person name="Ikeda M."/>
            <person name="Nakagawa S."/>
        </authorList>
    </citation>
    <scope>NUCLEOTIDE SEQUENCE [LARGE SCALE GENOMIC DNA]</scope>
    <source>
        <strain evidence="2">ATCC 13032 / DSM 20300 / BCRC 11384 / JCM 1318 / LMG 3730 / NCIMB 10025</strain>
    </source>
</reference>
<protein>
    <submittedName>
        <fullName evidence="1">Uncharacterized protein</fullName>
    </submittedName>
</protein>
<dbReference type="BioCyc" id="CORYNE:G18NG-11838-MONOMER"/>
<dbReference type="HOGENOM" id="CLU_205764_0_0_11"/>
<accession>Q6M3J4</accession>
<dbReference type="KEGG" id="cgb:cg2463"/>
<dbReference type="Gene3D" id="1.10.357.10">
    <property type="entry name" value="Tetracycline Repressor, domain 2"/>
    <property type="match status" value="1"/>
</dbReference>
<dbReference type="InterPro" id="IPR036271">
    <property type="entry name" value="Tet_transcr_reg_TetR-rel_C_sf"/>
</dbReference>
<proteinExistence type="predicted"/>
<dbReference type="EMBL" id="BA000036">
    <property type="protein sequence ID" value="BAB99638.1"/>
    <property type="molecule type" value="Genomic_DNA"/>
</dbReference>
<organism evidence="1 2">
    <name type="scientific">Corynebacterium glutamicum (strain ATCC 13032 / DSM 20300 / JCM 1318 / BCRC 11384 / CCUG 27702 / LMG 3730 / NBRC 12168 / NCIMB 10025 / NRRL B-2784 / 534)</name>
    <dbReference type="NCBI Taxonomy" id="196627"/>
    <lineage>
        <taxon>Bacteria</taxon>
        <taxon>Bacillati</taxon>
        <taxon>Actinomycetota</taxon>
        <taxon>Actinomycetes</taxon>
        <taxon>Mycobacteriales</taxon>
        <taxon>Corynebacteriaceae</taxon>
        <taxon>Corynebacterium</taxon>
    </lineage>
</organism>
<dbReference type="OrthoDB" id="9796019at2"/>
<keyword evidence="2" id="KW-1185">Reference proteome</keyword>
<dbReference type="AlphaFoldDB" id="Q8NNF9"/>
<evidence type="ECO:0000313" key="2">
    <source>
        <dbReference type="Proteomes" id="UP000000582"/>
    </source>
</evidence>
<gene>
    <name evidence="1" type="ordered locus">Cgl2245</name>
</gene>
<accession>Q8NNF9</accession>
<evidence type="ECO:0000313" key="1">
    <source>
        <dbReference type="EMBL" id="BAB99638.1"/>
    </source>
</evidence>
<sequence length="66" mass="7589">MRRRREANIRALQVVQEKGQIRADLDIEACLDAILGVFYYQSVARGVNFTDQGTMQRCNDAEKLSR</sequence>
<name>Q8NNF9_CORGL</name>
<dbReference type="KEGG" id="cgl:Cgl2245"/>
<dbReference type="SUPFAM" id="SSF48498">
    <property type="entry name" value="Tetracyclin repressor-like, C-terminal domain"/>
    <property type="match status" value="1"/>
</dbReference>